<evidence type="ECO:0000259" key="10">
    <source>
        <dbReference type="Pfam" id="PF00724"/>
    </source>
</evidence>
<dbReference type="InterPro" id="IPR013785">
    <property type="entry name" value="Aldolase_TIM"/>
</dbReference>
<evidence type="ECO:0000256" key="9">
    <source>
        <dbReference type="ARBA" id="ARBA00023014"/>
    </source>
</evidence>
<evidence type="ECO:0000256" key="4">
    <source>
        <dbReference type="ARBA" id="ARBA00022630"/>
    </source>
</evidence>
<dbReference type="SUPFAM" id="SSF51395">
    <property type="entry name" value="FMN-linked oxidoreductases"/>
    <property type="match status" value="1"/>
</dbReference>
<dbReference type="EMBL" id="FQXV01000006">
    <property type="protein sequence ID" value="SHI03487.1"/>
    <property type="molecule type" value="Genomic_DNA"/>
</dbReference>
<dbReference type="PANTHER" id="PTHR42917:SF2">
    <property type="entry name" value="2,4-DIENOYL-COA REDUCTASE [(2E)-ENOYL-COA-PRODUCING]"/>
    <property type="match status" value="1"/>
</dbReference>
<evidence type="ECO:0000256" key="5">
    <source>
        <dbReference type="ARBA" id="ARBA00022643"/>
    </source>
</evidence>
<sequence length="643" mass="70098">MNFKYLFTPYKIGKCEIPNRLVVTAMATNYCTNQGLATERYIRYHEERAKGGWGLIITENYAVNEHAMAFQGIGGMWNDEQVASHRQLTERIHRYNTKIFCQLYHAGRQTFSLVNGGVQPVAPSPIACPVNREMPRELTTHEIHGLVTDFGTAAERVKKAGFDGLELHAGNGYLIAGFMSSYENRRTDEYGGCFTNRMRFLREVLEEVRSRVGSVFPVSVRFAAEEHELGGRDLAEARMVAALLEEMGVDMINCSNGVYGSYNLSQISTMYMPHGWTIKNAAELKKVVNIPVLGVNRITDPLMADQFLSMGYCDFVGMARASLADPFLPQKALHGQFQSIRTCIGCLQGCVGSLITGSPCRCLVNPECGHEFEYDYSAEVTPKKVLVIGGGVAGMEAAIAAARRGHKVTLWEKSDRLGGQFISASYPPGKGEFATYIGCLNYYVKETGVCVEFNKEATEESIKAFGPDSVLLATGAVPNEPKLPGVNRANVVYAEQVLLGIKTVEGRIVIAGGGETGLETALYLAASERGDISVVTSLEKVAKELNGVKRVEALKMAATRGIEFITNTNLVEICENGVLLEKGGETRLLPCDCVVIAKGYHSNNSLKDELAFLGDRLVTIGDAVKARNALEASASGCKAGYYA</sequence>
<name>A0A1M5XUL1_9FIRM</name>
<feature type="domain" description="NADH:flavin oxidoreductase/NADH oxidase N-terminal" evidence="10">
    <location>
        <begin position="6"/>
        <end position="335"/>
    </location>
</feature>
<organism evidence="12 13">
    <name type="scientific">Sporobacter termitidis DSM 10068</name>
    <dbReference type="NCBI Taxonomy" id="1123282"/>
    <lineage>
        <taxon>Bacteria</taxon>
        <taxon>Bacillati</taxon>
        <taxon>Bacillota</taxon>
        <taxon>Clostridia</taxon>
        <taxon>Eubacteriales</taxon>
        <taxon>Oscillospiraceae</taxon>
        <taxon>Sporobacter</taxon>
    </lineage>
</organism>
<evidence type="ECO:0000256" key="2">
    <source>
        <dbReference type="ARBA" id="ARBA00001966"/>
    </source>
</evidence>
<evidence type="ECO:0000256" key="1">
    <source>
        <dbReference type="ARBA" id="ARBA00001917"/>
    </source>
</evidence>
<dbReference type="GO" id="GO:0010181">
    <property type="term" value="F:FMN binding"/>
    <property type="evidence" value="ECO:0007669"/>
    <property type="project" value="InterPro"/>
</dbReference>
<keyword evidence="4" id="KW-0285">Flavoprotein</keyword>
<dbReference type="GO" id="GO:0016491">
    <property type="term" value="F:oxidoreductase activity"/>
    <property type="evidence" value="ECO:0007669"/>
    <property type="project" value="UniProtKB-KW"/>
</dbReference>
<protein>
    <submittedName>
        <fullName evidence="12">2,4-dienoyl-CoA reductase</fullName>
    </submittedName>
</protein>
<dbReference type="Gene3D" id="3.50.50.60">
    <property type="entry name" value="FAD/NAD(P)-binding domain"/>
    <property type="match status" value="1"/>
</dbReference>
<dbReference type="SUPFAM" id="SSF51905">
    <property type="entry name" value="FAD/NAD(P)-binding domain"/>
    <property type="match status" value="1"/>
</dbReference>
<keyword evidence="8" id="KW-0408">Iron</keyword>
<reference evidence="12 13" key="1">
    <citation type="submission" date="2016-11" db="EMBL/GenBank/DDBJ databases">
        <authorList>
            <person name="Jaros S."/>
            <person name="Januszkiewicz K."/>
            <person name="Wedrychowicz H."/>
        </authorList>
    </citation>
    <scope>NUCLEOTIDE SEQUENCE [LARGE SCALE GENOMIC DNA]</scope>
    <source>
        <strain evidence="12 13">DSM 10068</strain>
    </source>
</reference>
<dbReference type="InterPro" id="IPR036188">
    <property type="entry name" value="FAD/NAD-bd_sf"/>
</dbReference>
<dbReference type="AlphaFoldDB" id="A0A1M5XUL1"/>
<dbReference type="InterPro" id="IPR023753">
    <property type="entry name" value="FAD/NAD-binding_dom"/>
</dbReference>
<dbReference type="InterPro" id="IPR001155">
    <property type="entry name" value="OxRdtase_FMN_N"/>
</dbReference>
<evidence type="ECO:0000313" key="12">
    <source>
        <dbReference type="EMBL" id="SHI03487.1"/>
    </source>
</evidence>
<dbReference type="STRING" id="1123282.SAMN02745823_02052"/>
<comment type="cofactor">
    <cofactor evidence="1">
        <name>FMN</name>
        <dbReference type="ChEBI" id="CHEBI:58210"/>
    </cofactor>
</comment>
<accession>A0A1M5XUL1</accession>
<feature type="domain" description="FAD/NAD(P)-binding" evidence="11">
    <location>
        <begin position="383"/>
        <end position="609"/>
    </location>
</feature>
<keyword evidence="9" id="KW-0411">Iron-sulfur</keyword>
<dbReference type="PANTHER" id="PTHR42917">
    <property type="entry name" value="2,4-DIENOYL-COA REDUCTASE"/>
    <property type="match status" value="1"/>
</dbReference>
<dbReference type="PRINTS" id="PR00368">
    <property type="entry name" value="FADPNR"/>
</dbReference>
<evidence type="ECO:0000259" key="11">
    <source>
        <dbReference type="Pfam" id="PF07992"/>
    </source>
</evidence>
<comment type="similarity">
    <text evidence="3">In the N-terminal section; belongs to the NADH:flavin oxidoreductase/NADH oxidase family.</text>
</comment>
<dbReference type="OrthoDB" id="9772736at2"/>
<dbReference type="RefSeq" id="WP_073078503.1">
    <property type="nucleotide sequence ID" value="NZ_FQXV01000006.1"/>
</dbReference>
<keyword evidence="5" id="KW-0288">FMN</keyword>
<proteinExistence type="inferred from homology"/>
<keyword evidence="6" id="KW-0479">Metal-binding</keyword>
<keyword evidence="13" id="KW-1185">Reference proteome</keyword>
<dbReference type="CDD" id="cd02803">
    <property type="entry name" value="OYE_like_FMN_family"/>
    <property type="match status" value="1"/>
</dbReference>
<keyword evidence="7" id="KW-0560">Oxidoreductase</keyword>
<dbReference type="Proteomes" id="UP000183995">
    <property type="component" value="Unassembled WGS sequence"/>
</dbReference>
<comment type="cofactor">
    <cofactor evidence="2">
        <name>[4Fe-4S] cluster</name>
        <dbReference type="ChEBI" id="CHEBI:49883"/>
    </cofactor>
</comment>
<dbReference type="GO" id="GO:0051536">
    <property type="term" value="F:iron-sulfur cluster binding"/>
    <property type="evidence" value="ECO:0007669"/>
    <property type="project" value="UniProtKB-KW"/>
</dbReference>
<evidence type="ECO:0000256" key="6">
    <source>
        <dbReference type="ARBA" id="ARBA00022723"/>
    </source>
</evidence>
<dbReference type="InterPro" id="IPR051793">
    <property type="entry name" value="NADH:flavin_oxidoreductase"/>
</dbReference>
<dbReference type="Gene3D" id="3.20.20.70">
    <property type="entry name" value="Aldolase class I"/>
    <property type="match status" value="1"/>
</dbReference>
<dbReference type="Pfam" id="PF00724">
    <property type="entry name" value="Oxidored_FMN"/>
    <property type="match status" value="1"/>
</dbReference>
<evidence type="ECO:0000256" key="7">
    <source>
        <dbReference type="ARBA" id="ARBA00023002"/>
    </source>
</evidence>
<evidence type="ECO:0000256" key="8">
    <source>
        <dbReference type="ARBA" id="ARBA00023004"/>
    </source>
</evidence>
<evidence type="ECO:0000256" key="3">
    <source>
        <dbReference type="ARBA" id="ARBA00011048"/>
    </source>
</evidence>
<gene>
    <name evidence="12" type="ORF">SAMN02745823_02052</name>
</gene>
<dbReference type="Pfam" id="PF07992">
    <property type="entry name" value="Pyr_redox_2"/>
    <property type="match status" value="1"/>
</dbReference>
<dbReference type="PRINTS" id="PR00469">
    <property type="entry name" value="PNDRDTASEII"/>
</dbReference>
<dbReference type="Gene3D" id="3.40.50.720">
    <property type="entry name" value="NAD(P)-binding Rossmann-like Domain"/>
    <property type="match status" value="1"/>
</dbReference>
<evidence type="ECO:0000313" key="13">
    <source>
        <dbReference type="Proteomes" id="UP000183995"/>
    </source>
</evidence>
<dbReference type="GO" id="GO:0046872">
    <property type="term" value="F:metal ion binding"/>
    <property type="evidence" value="ECO:0007669"/>
    <property type="project" value="UniProtKB-KW"/>
</dbReference>